<dbReference type="EMBL" id="VZTB01009788">
    <property type="protein sequence ID" value="NXA78315.1"/>
    <property type="molecule type" value="Genomic_DNA"/>
</dbReference>
<evidence type="ECO:0000256" key="5">
    <source>
        <dbReference type="ARBA" id="ARBA00023136"/>
    </source>
</evidence>
<comment type="caution">
    <text evidence="10">The sequence shown here is derived from an EMBL/GenBank/DDBJ whole genome shotgun (WGS) entry which is preliminary data.</text>
</comment>
<dbReference type="SUPFAM" id="SSF49265">
    <property type="entry name" value="Fibronectin type III"/>
    <property type="match status" value="1"/>
</dbReference>
<evidence type="ECO:0000256" key="2">
    <source>
        <dbReference type="ARBA" id="ARBA00022692"/>
    </source>
</evidence>
<evidence type="ECO:0000313" key="10">
    <source>
        <dbReference type="EMBL" id="NXA78315.1"/>
    </source>
</evidence>
<dbReference type="Pfam" id="PF09240">
    <property type="entry name" value="IL6Ra-bind"/>
    <property type="match status" value="1"/>
</dbReference>
<reference evidence="10 11" key="1">
    <citation type="submission" date="2019-09" db="EMBL/GenBank/DDBJ databases">
        <title>Bird 10,000 Genomes (B10K) Project - Family phase.</title>
        <authorList>
            <person name="Zhang G."/>
        </authorList>
    </citation>
    <scope>NUCLEOTIDE SEQUENCE [LARGE SCALE GENOMIC DNA]</scope>
    <source>
        <strain evidence="10">B10K-DU-001-68</strain>
        <tissue evidence="10">Muscle</tissue>
    </source>
</reference>
<keyword evidence="7" id="KW-0325">Glycoprotein</keyword>
<comment type="subcellular location">
    <subcellularLocation>
        <location evidence="1">Membrane</location>
        <topology evidence="1">Single-pass type I membrane protein</topology>
    </subcellularLocation>
</comment>
<evidence type="ECO:0000259" key="8">
    <source>
        <dbReference type="Pfam" id="PF09240"/>
    </source>
</evidence>
<keyword evidence="3" id="KW-0732">Signal</keyword>
<evidence type="ECO:0000256" key="1">
    <source>
        <dbReference type="ARBA" id="ARBA00004479"/>
    </source>
</evidence>
<sequence>LLADTGYVSLSHWCLAKSQSLFKHCQLIKQEDAQESPITNVNVDWRKMELSWESSRNFSEYTCTIMDRDVEYRDIEVGCSVCNIPVELHMPLHKGVSFVIEVPNTNVSKQCTFLPGGMNGSAIENFSCVIYNILLMNCTWQAGRDAPADTQYFLYWQKSR</sequence>
<dbReference type="InterPro" id="IPR040907">
    <property type="entry name" value="IL3Ra_N"/>
</dbReference>
<dbReference type="Gene3D" id="2.60.40.10">
    <property type="entry name" value="Immunoglobulins"/>
    <property type="match status" value="1"/>
</dbReference>
<keyword evidence="11" id="KW-1185">Reference proteome</keyword>
<name>A0A7K7YJX6_THRLU</name>
<feature type="domain" description="IL-3 receptor alpha chain N-terminal" evidence="9">
    <location>
        <begin position="38"/>
        <end position="105"/>
    </location>
</feature>
<evidence type="ECO:0000313" key="11">
    <source>
        <dbReference type="Proteomes" id="UP000558509"/>
    </source>
</evidence>
<evidence type="ECO:0000256" key="3">
    <source>
        <dbReference type="ARBA" id="ARBA00022729"/>
    </source>
</evidence>
<feature type="non-terminal residue" evidence="10">
    <location>
        <position position="1"/>
    </location>
</feature>
<dbReference type="GO" id="GO:0016020">
    <property type="term" value="C:membrane"/>
    <property type="evidence" value="ECO:0007669"/>
    <property type="project" value="UniProtKB-SubCell"/>
</dbReference>
<dbReference type="InterPro" id="IPR013783">
    <property type="entry name" value="Ig-like_fold"/>
</dbReference>
<evidence type="ECO:0000256" key="6">
    <source>
        <dbReference type="ARBA" id="ARBA00023170"/>
    </source>
</evidence>
<proteinExistence type="predicted"/>
<protein>
    <submittedName>
        <fullName evidence="10">CSF2R factor</fullName>
    </submittedName>
</protein>
<keyword evidence="4" id="KW-1133">Transmembrane helix</keyword>
<dbReference type="InterPro" id="IPR015321">
    <property type="entry name" value="TypeI_recpt_CBD"/>
</dbReference>
<gene>
    <name evidence="10" type="primary">Csf2ra_1</name>
    <name evidence="10" type="ORF">THRLUD_R07314</name>
</gene>
<organism evidence="10 11">
    <name type="scientific">Thryothorus ludovicianus</name>
    <name type="common">Carolina wren</name>
    <name type="synonym">Sylvia ludoviciana</name>
    <dbReference type="NCBI Taxonomy" id="74200"/>
    <lineage>
        <taxon>Eukaryota</taxon>
        <taxon>Metazoa</taxon>
        <taxon>Chordata</taxon>
        <taxon>Craniata</taxon>
        <taxon>Vertebrata</taxon>
        <taxon>Euteleostomi</taxon>
        <taxon>Archelosauria</taxon>
        <taxon>Archosauria</taxon>
        <taxon>Dinosauria</taxon>
        <taxon>Saurischia</taxon>
        <taxon>Theropoda</taxon>
        <taxon>Coelurosauria</taxon>
        <taxon>Aves</taxon>
        <taxon>Neognathae</taxon>
        <taxon>Neoaves</taxon>
        <taxon>Telluraves</taxon>
        <taxon>Australaves</taxon>
        <taxon>Passeriformes</taxon>
        <taxon>Certhiidae</taxon>
        <taxon>Troglodytinae</taxon>
        <taxon>Thryothorus</taxon>
    </lineage>
</organism>
<dbReference type="InterPro" id="IPR036116">
    <property type="entry name" value="FN3_sf"/>
</dbReference>
<dbReference type="Pfam" id="PF18611">
    <property type="entry name" value="IL3Ra_N"/>
    <property type="match status" value="1"/>
</dbReference>
<keyword evidence="2" id="KW-0812">Transmembrane</keyword>
<feature type="domain" description="Type I cytokine receptor cytokine-binding" evidence="8">
    <location>
        <begin position="125"/>
        <end position="159"/>
    </location>
</feature>
<accession>A0A7K7YJX6</accession>
<feature type="non-terminal residue" evidence="10">
    <location>
        <position position="160"/>
    </location>
</feature>
<dbReference type="AlphaFoldDB" id="A0A7K7YJX6"/>
<evidence type="ECO:0000256" key="4">
    <source>
        <dbReference type="ARBA" id="ARBA00022989"/>
    </source>
</evidence>
<dbReference type="Proteomes" id="UP000558509">
    <property type="component" value="Unassembled WGS sequence"/>
</dbReference>
<evidence type="ECO:0000259" key="9">
    <source>
        <dbReference type="Pfam" id="PF18611"/>
    </source>
</evidence>
<keyword evidence="6" id="KW-0675">Receptor</keyword>
<keyword evidence="5" id="KW-0472">Membrane</keyword>
<evidence type="ECO:0000256" key="7">
    <source>
        <dbReference type="ARBA" id="ARBA00023180"/>
    </source>
</evidence>